<dbReference type="GO" id="GO:0005576">
    <property type="term" value="C:extracellular region"/>
    <property type="evidence" value="ECO:0007669"/>
    <property type="project" value="InterPro"/>
</dbReference>
<proteinExistence type="predicted"/>
<dbReference type="PANTHER" id="PTHR42039:SF1">
    <property type="entry name" value="PUTATIVE (AFU_ORTHOLOGUE AFUA_3G02940)-RELATED"/>
    <property type="match status" value="1"/>
</dbReference>
<dbReference type="OrthoDB" id="4226032at2759"/>
<dbReference type="STRING" id="28573.A0A0U1M2E9"/>
<accession>A0A0U1M2E9</accession>
<feature type="compositionally biased region" description="Pro residues" evidence="1">
    <location>
        <begin position="37"/>
        <end position="47"/>
    </location>
</feature>
<dbReference type="Proteomes" id="UP000054383">
    <property type="component" value="Unassembled WGS sequence"/>
</dbReference>
<keyword evidence="2" id="KW-0732">Signal</keyword>
<feature type="region of interest" description="Disordered" evidence="1">
    <location>
        <begin position="27"/>
        <end position="62"/>
    </location>
</feature>
<dbReference type="PANTHER" id="PTHR42039">
    <property type="entry name" value="PUTATIVE (AFU_ORTHOLOGUE AFUA_3G02940)-RELATED"/>
    <property type="match status" value="1"/>
</dbReference>
<dbReference type="EMBL" id="CVMT01000006">
    <property type="protein sequence ID" value="CRG89729.1"/>
    <property type="molecule type" value="Genomic_DNA"/>
</dbReference>
<name>A0A0U1M2E9_TALIS</name>
<evidence type="ECO:0000313" key="4">
    <source>
        <dbReference type="Proteomes" id="UP000054383"/>
    </source>
</evidence>
<feature type="chain" id="PRO_5006711476" description="Allergen Asp f 4" evidence="2">
    <location>
        <begin position="18"/>
        <end position="253"/>
    </location>
</feature>
<evidence type="ECO:0000256" key="1">
    <source>
        <dbReference type="SAM" id="MobiDB-lite"/>
    </source>
</evidence>
<evidence type="ECO:0000313" key="3">
    <source>
        <dbReference type="EMBL" id="CRG89729.1"/>
    </source>
</evidence>
<dbReference type="InterPro" id="IPR038903">
    <property type="entry name" value="Allergen_Asp_f_4"/>
</dbReference>
<gene>
    <name evidence="3" type="ORF">PISL3812_06768</name>
</gene>
<sequence>MLLKTLIPALMANTAAAHAHGHFHRQNVQSSSTIVPVPTPSTSPIPNKPQFGGVTPPSGTGVDYCGNRGDPYGSNILVIDEQFVPDFNFVTQMTLPADTDESWNVVVWNKCGTDGGINGFFGEWVQNFTIQPGETKYIAFDVDTQGGWGAAPGSSPILDNSGSCASTWGEFDFNNTENAGHSGFDVSAIQAQNAGLSVQGMSISAVGTDESSSITNSGVVNNAYTASEASNPSLGGHLDPGNVTLNCTLNYSG</sequence>
<reference evidence="3 4" key="1">
    <citation type="submission" date="2015-04" db="EMBL/GenBank/DDBJ databases">
        <authorList>
            <person name="Syromyatnikov M.Y."/>
            <person name="Popov V.N."/>
        </authorList>
    </citation>
    <scope>NUCLEOTIDE SEQUENCE [LARGE SCALE GENOMIC DNA]</scope>
    <source>
        <strain evidence="3">WF-38-12</strain>
    </source>
</reference>
<evidence type="ECO:0000256" key="2">
    <source>
        <dbReference type="SAM" id="SignalP"/>
    </source>
</evidence>
<dbReference type="AlphaFoldDB" id="A0A0U1M2E9"/>
<dbReference type="OMA" id="WFVSFWN"/>
<dbReference type="GO" id="GO:0019863">
    <property type="term" value="F:IgE binding"/>
    <property type="evidence" value="ECO:0007669"/>
    <property type="project" value="InterPro"/>
</dbReference>
<evidence type="ECO:0008006" key="5">
    <source>
        <dbReference type="Google" id="ProtNLM"/>
    </source>
</evidence>
<organism evidence="3 4">
    <name type="scientific">Talaromyces islandicus</name>
    <name type="common">Penicillium islandicum</name>
    <dbReference type="NCBI Taxonomy" id="28573"/>
    <lineage>
        <taxon>Eukaryota</taxon>
        <taxon>Fungi</taxon>
        <taxon>Dikarya</taxon>
        <taxon>Ascomycota</taxon>
        <taxon>Pezizomycotina</taxon>
        <taxon>Eurotiomycetes</taxon>
        <taxon>Eurotiomycetidae</taxon>
        <taxon>Eurotiales</taxon>
        <taxon>Trichocomaceae</taxon>
        <taxon>Talaromyces</taxon>
        <taxon>Talaromyces sect. Islandici</taxon>
    </lineage>
</organism>
<protein>
    <recommendedName>
        <fullName evidence="5">Allergen Asp f 4</fullName>
    </recommendedName>
</protein>
<keyword evidence="4" id="KW-1185">Reference proteome</keyword>
<dbReference type="Pfam" id="PF25312">
    <property type="entry name" value="Allergen_Asp_f_4"/>
    <property type="match status" value="1"/>
</dbReference>
<feature type="signal peptide" evidence="2">
    <location>
        <begin position="1"/>
        <end position="17"/>
    </location>
</feature>